<dbReference type="EMBL" id="JBHTLK010000189">
    <property type="protein sequence ID" value="MFD1150849.1"/>
    <property type="molecule type" value="Genomic_DNA"/>
</dbReference>
<keyword evidence="4" id="KW-0503">Monooxygenase</keyword>
<dbReference type="InterPro" id="IPR011251">
    <property type="entry name" value="Luciferase-like_dom"/>
</dbReference>
<feature type="domain" description="Luciferase-like" evidence="5">
    <location>
        <begin position="39"/>
        <end position="227"/>
    </location>
</feature>
<keyword evidence="1" id="KW-0285">Flavoprotein</keyword>
<evidence type="ECO:0000259" key="5">
    <source>
        <dbReference type="Pfam" id="PF00296"/>
    </source>
</evidence>
<keyword evidence="3" id="KW-0560">Oxidoreductase</keyword>
<evidence type="ECO:0000256" key="4">
    <source>
        <dbReference type="ARBA" id="ARBA00023033"/>
    </source>
</evidence>
<keyword evidence="2" id="KW-0288">FMN</keyword>
<dbReference type="RefSeq" id="WP_380727312.1">
    <property type="nucleotide sequence ID" value="NZ_JBHTLK010000189.1"/>
</dbReference>
<dbReference type="PANTHER" id="PTHR30011:SF16">
    <property type="entry name" value="C2H2 FINGER DOMAIN TRANSCRIPTION FACTOR (EUROFUNG)-RELATED"/>
    <property type="match status" value="1"/>
</dbReference>
<evidence type="ECO:0000313" key="6">
    <source>
        <dbReference type="EMBL" id="MFD1150849.1"/>
    </source>
</evidence>
<gene>
    <name evidence="6" type="ORF">ACFQ3T_27290</name>
</gene>
<protein>
    <submittedName>
        <fullName evidence="6">LLM class oxidoreductase</fullName>
    </submittedName>
</protein>
<evidence type="ECO:0000313" key="7">
    <source>
        <dbReference type="Proteomes" id="UP001597168"/>
    </source>
</evidence>
<comment type="caution">
    <text evidence="6">The sequence shown here is derived from an EMBL/GenBank/DDBJ whole genome shotgun (WGS) entry which is preliminary data.</text>
</comment>
<sequence length="328" mass="35324">MSTAPSPVTGHDGFARMFAPGRLTVGAFFPLESYPGAVPSNEDQVALARAAEDAGLAALWVRDVPLLDPSFGDGGQLYDPWVWLTHIGAHTSSISLATGSVILPLRHPVHLAKSAASIDLLTGNRLVLGVATGDRPVEFPAFGRPLEDRGELFRESFGTLRKLWGGSYPEVDGPFGRWKGVDVLPKPSRGTIPLLVTGSSRQDMAWIAENSDGWLAYPRLDITTHLRVVGGWHAAVAGAGAAFKPFAQSLYVDLAEQEDLPPRPIHLGFRCGARWLVDYLEVLREAGVNHVGLNFKFSRRPVADVLAELGAHVSAHFPPHTTALAPQD</sequence>
<dbReference type="NCBIfam" id="TIGR03571">
    <property type="entry name" value="lucif_BA3436"/>
    <property type="match status" value="1"/>
</dbReference>
<dbReference type="Gene3D" id="3.20.20.30">
    <property type="entry name" value="Luciferase-like domain"/>
    <property type="match status" value="1"/>
</dbReference>
<evidence type="ECO:0000256" key="1">
    <source>
        <dbReference type="ARBA" id="ARBA00022630"/>
    </source>
</evidence>
<dbReference type="Pfam" id="PF00296">
    <property type="entry name" value="Bac_luciferase"/>
    <property type="match status" value="1"/>
</dbReference>
<proteinExistence type="predicted"/>
<evidence type="ECO:0000256" key="2">
    <source>
        <dbReference type="ARBA" id="ARBA00022643"/>
    </source>
</evidence>
<organism evidence="6 7">
    <name type="scientific">Saccharothrix hoggarensis</name>
    <dbReference type="NCBI Taxonomy" id="913853"/>
    <lineage>
        <taxon>Bacteria</taxon>
        <taxon>Bacillati</taxon>
        <taxon>Actinomycetota</taxon>
        <taxon>Actinomycetes</taxon>
        <taxon>Pseudonocardiales</taxon>
        <taxon>Pseudonocardiaceae</taxon>
        <taxon>Saccharothrix</taxon>
    </lineage>
</organism>
<reference evidence="7" key="1">
    <citation type="journal article" date="2019" name="Int. J. Syst. Evol. Microbiol.">
        <title>The Global Catalogue of Microorganisms (GCM) 10K type strain sequencing project: providing services to taxonomists for standard genome sequencing and annotation.</title>
        <authorList>
            <consortium name="The Broad Institute Genomics Platform"/>
            <consortium name="The Broad Institute Genome Sequencing Center for Infectious Disease"/>
            <person name="Wu L."/>
            <person name="Ma J."/>
        </authorList>
    </citation>
    <scope>NUCLEOTIDE SEQUENCE [LARGE SCALE GENOMIC DNA]</scope>
    <source>
        <strain evidence="7">CCUG 60214</strain>
    </source>
</reference>
<keyword evidence="7" id="KW-1185">Reference proteome</keyword>
<accession>A0ABW3R1C5</accession>
<dbReference type="InterPro" id="IPR036661">
    <property type="entry name" value="Luciferase-like_sf"/>
</dbReference>
<dbReference type="SUPFAM" id="SSF51679">
    <property type="entry name" value="Bacterial luciferase-like"/>
    <property type="match status" value="1"/>
</dbReference>
<dbReference type="PANTHER" id="PTHR30011">
    <property type="entry name" value="ALKANESULFONATE MONOOXYGENASE-RELATED"/>
    <property type="match status" value="1"/>
</dbReference>
<evidence type="ECO:0000256" key="3">
    <source>
        <dbReference type="ARBA" id="ARBA00023002"/>
    </source>
</evidence>
<dbReference type="InterPro" id="IPR020020">
    <property type="entry name" value="Luciferase-type_oxidoreductase"/>
</dbReference>
<dbReference type="Proteomes" id="UP001597168">
    <property type="component" value="Unassembled WGS sequence"/>
</dbReference>
<name>A0ABW3R1C5_9PSEU</name>
<dbReference type="InterPro" id="IPR051260">
    <property type="entry name" value="Diverse_substr_monoxygenases"/>
</dbReference>